<sequence>MDLEQLRDWPNEIVQKLFDLVKPHRILYDSNDEQWQNSKLKGKTWSTIAKNLDPNLSSRRCRRKFVTLKRRFASEIKKQMAKGEANFDINLLWLLDHSDDIIDEGKENILLDLFKMEKNPDESLEKLLKAFEAQGSALQPTPSTSGGSASTTETDDPESLMRRQKRKNPAPKKIVSEEPAVKKAEIAPELVPMTAPRLVCPQPLRPKLPPPLSPPHLIPAMPPMAPKPTTGEQPLVGLPQLPRLVPVRPTISRASASYPSALSFPRPSRFEDQRMIEEECNTVGRLVELDLRRLRPENRAIARVAITRVIAELISGQVERKIELDLRRLRPENRAIARVAITRVIAELISGQAISKMEKLSIVESRRKEWDIMAF</sequence>
<accession>A0AC34PZR4</accession>
<dbReference type="WBParaSite" id="JU765_v2.g11550.t1">
    <property type="protein sequence ID" value="JU765_v2.g11550.t1"/>
    <property type="gene ID" value="JU765_v2.g11550"/>
</dbReference>
<evidence type="ECO:0000313" key="2">
    <source>
        <dbReference type="WBParaSite" id="JU765_v2.g11550.t1"/>
    </source>
</evidence>
<dbReference type="Proteomes" id="UP000887576">
    <property type="component" value="Unplaced"/>
</dbReference>
<name>A0AC34PZR4_9BILA</name>
<proteinExistence type="predicted"/>
<reference evidence="2" key="1">
    <citation type="submission" date="2022-11" db="UniProtKB">
        <authorList>
            <consortium name="WormBaseParasite"/>
        </authorList>
    </citation>
    <scope>IDENTIFICATION</scope>
</reference>
<evidence type="ECO:0000313" key="1">
    <source>
        <dbReference type="Proteomes" id="UP000887576"/>
    </source>
</evidence>
<organism evidence="1 2">
    <name type="scientific">Panagrolaimus sp. JU765</name>
    <dbReference type="NCBI Taxonomy" id="591449"/>
    <lineage>
        <taxon>Eukaryota</taxon>
        <taxon>Metazoa</taxon>
        <taxon>Ecdysozoa</taxon>
        <taxon>Nematoda</taxon>
        <taxon>Chromadorea</taxon>
        <taxon>Rhabditida</taxon>
        <taxon>Tylenchina</taxon>
        <taxon>Panagrolaimomorpha</taxon>
        <taxon>Panagrolaimoidea</taxon>
        <taxon>Panagrolaimidae</taxon>
        <taxon>Panagrolaimus</taxon>
    </lineage>
</organism>
<protein>
    <submittedName>
        <fullName evidence="2">MADF domain-containing protein</fullName>
    </submittedName>
</protein>